<evidence type="ECO:0000313" key="5">
    <source>
        <dbReference type="Proteomes" id="UP000010959"/>
    </source>
</evidence>
<dbReference type="EMBL" id="AMWG01000067">
    <property type="protein sequence ID" value="ELP33263.1"/>
    <property type="molecule type" value="Genomic_DNA"/>
</dbReference>
<feature type="domain" description="Transposase IS4-like" evidence="1">
    <location>
        <begin position="259"/>
        <end position="364"/>
    </location>
</feature>
<protein>
    <submittedName>
        <fullName evidence="4">Transposase for transposon Tn5</fullName>
    </submittedName>
</protein>
<dbReference type="InterPro" id="IPR014735">
    <property type="entry name" value="Transposase_Tn5-like_N"/>
</dbReference>
<dbReference type="InterPro" id="IPR002559">
    <property type="entry name" value="Transposase_11"/>
</dbReference>
<accession>L7CGW8</accession>
<dbReference type="Pfam" id="PF14706">
    <property type="entry name" value="Tnp_DNA_bind"/>
    <property type="match status" value="1"/>
</dbReference>
<dbReference type="GO" id="GO:0004803">
    <property type="term" value="F:transposase activity"/>
    <property type="evidence" value="ECO:0007669"/>
    <property type="project" value="InterPro"/>
</dbReference>
<evidence type="ECO:0000259" key="2">
    <source>
        <dbReference type="Pfam" id="PF02281"/>
    </source>
</evidence>
<comment type="caution">
    <text evidence="4">The sequence shown here is derived from an EMBL/GenBank/DDBJ whole genome shotgun (WGS) entry which is preliminary data.</text>
</comment>
<dbReference type="Gene3D" id="3.90.350.10">
    <property type="entry name" value="Transposase Inhibitor Protein From Tn5, Chain A, domain 1"/>
    <property type="match status" value="1"/>
</dbReference>
<dbReference type="InterPro" id="IPR003201">
    <property type="entry name" value="Transposase_Tn5"/>
</dbReference>
<dbReference type="InterPro" id="IPR014737">
    <property type="entry name" value="Transposase_Tn5-like_C"/>
</dbReference>
<dbReference type="NCBIfam" id="NF033590">
    <property type="entry name" value="transpos_IS4_3"/>
    <property type="match status" value="1"/>
</dbReference>
<feature type="domain" description="Transposase Tn5 dimerisation" evidence="2">
    <location>
        <begin position="366"/>
        <end position="451"/>
    </location>
</feature>
<name>L7CGW8_RHOBT</name>
<dbReference type="Gene3D" id="1.10.246.40">
    <property type="entry name" value="Tn5 transposase, domain 1"/>
    <property type="match status" value="1"/>
</dbReference>
<feature type="domain" description="Transposase Tn5-like N-terminal" evidence="3">
    <location>
        <begin position="5"/>
        <end position="59"/>
    </location>
</feature>
<dbReference type="PANTHER" id="PTHR37319:SF1">
    <property type="entry name" value="TRANSPOSASE TN5 DIMERISATION DOMAIN-CONTAINING PROTEIN"/>
    <property type="match status" value="1"/>
</dbReference>
<gene>
    <name evidence="4" type="ORF">RBSWK_02760</name>
</gene>
<dbReference type="Gene3D" id="1.10.740.10">
    <property type="entry name" value="Transferase Inhibitor Protein From Tn5, Chain"/>
    <property type="match status" value="1"/>
</dbReference>
<organism evidence="4 5">
    <name type="scientific">Rhodopirellula baltica SWK14</name>
    <dbReference type="NCBI Taxonomy" id="993516"/>
    <lineage>
        <taxon>Bacteria</taxon>
        <taxon>Pseudomonadati</taxon>
        <taxon>Planctomycetota</taxon>
        <taxon>Planctomycetia</taxon>
        <taxon>Pirellulales</taxon>
        <taxon>Pirellulaceae</taxon>
        <taxon>Rhodopirellula</taxon>
    </lineage>
</organism>
<reference evidence="4 5" key="1">
    <citation type="journal article" date="2013" name="Mar. Genomics">
        <title>Expression of sulfatases in Rhodopirellula baltica and the diversity of sulfatases in the genus Rhodopirellula.</title>
        <authorList>
            <person name="Wegner C.E."/>
            <person name="Richter-Heitmann T."/>
            <person name="Klindworth A."/>
            <person name="Klockow C."/>
            <person name="Richter M."/>
            <person name="Achstetter T."/>
            <person name="Glockner F.O."/>
            <person name="Harder J."/>
        </authorList>
    </citation>
    <scope>NUCLEOTIDE SEQUENCE [LARGE SCALE GENOMIC DNA]</scope>
    <source>
        <strain evidence="4 5">SWK14</strain>
    </source>
</reference>
<proteinExistence type="predicted"/>
<evidence type="ECO:0000259" key="1">
    <source>
        <dbReference type="Pfam" id="PF01609"/>
    </source>
</evidence>
<dbReference type="InterPro" id="IPR054836">
    <property type="entry name" value="Tn5_transposase"/>
</dbReference>
<dbReference type="PANTHER" id="PTHR37319">
    <property type="entry name" value="TRANSPOSASE"/>
    <property type="match status" value="1"/>
</dbReference>
<dbReference type="Pfam" id="PF01609">
    <property type="entry name" value="DDE_Tnp_1"/>
    <property type="match status" value="1"/>
</dbReference>
<dbReference type="Pfam" id="PF02281">
    <property type="entry name" value="Dimer_Tnp_Tn5"/>
    <property type="match status" value="1"/>
</dbReference>
<dbReference type="AlphaFoldDB" id="L7CGW8"/>
<dbReference type="SUPFAM" id="SSF53098">
    <property type="entry name" value="Ribonuclease H-like"/>
    <property type="match status" value="1"/>
</dbReference>
<dbReference type="GO" id="GO:0003677">
    <property type="term" value="F:DNA binding"/>
    <property type="evidence" value="ECO:0007669"/>
    <property type="project" value="InterPro"/>
</dbReference>
<evidence type="ECO:0000259" key="3">
    <source>
        <dbReference type="Pfam" id="PF14706"/>
    </source>
</evidence>
<dbReference type="GO" id="GO:0006313">
    <property type="term" value="P:DNA transposition"/>
    <property type="evidence" value="ECO:0007669"/>
    <property type="project" value="InterPro"/>
</dbReference>
<dbReference type="Proteomes" id="UP000010959">
    <property type="component" value="Unassembled WGS sequence"/>
</dbReference>
<sequence>MTDSIANEFDTLQLGDKRLDNRCKLIAERFAANPQASINAASQGWNETHAAYEFFDNDFVDEADILAAHKDATMRRIEQQDVVLLVQDTTELDFTKHPTEDSGVLNEGYRFGLYDHSQIAFTESGLCLGVMDVKLFSHTPETLGQSKEQRKQLPIEEKESFRWLQNYRRACQLAGEQPDKQIINVADREADLYDIFVEAAEHPTPADFVIRAKQPRCTPERDLEAGPCTYKKVADEVADAPVSIRLQIDLAATPKRAARRATLEVRAKRLRVKPPQTRKSEFPEVELSVVEVREVGGPGDGTDVHWQLLSSLPVDTINQIQRVIDIYVTRWPIETYFRVYKSGCRIEEIQLETNARQRRALIIYKVVAWRLMYLTTLGRQCPDLDCEAVFADFEWKPVWRVVRGQELPKTPPRLGEMVQMVGELGGHNNRSGDAPPGAEAMWNGLRRMKDFALAWRAFGNDDD</sequence>
<dbReference type="InterPro" id="IPR012337">
    <property type="entry name" value="RNaseH-like_sf"/>
</dbReference>
<dbReference type="InterPro" id="IPR038215">
    <property type="entry name" value="TN5-like_N_sf"/>
</dbReference>
<dbReference type="InterPro" id="IPR047768">
    <property type="entry name" value="Tn5p-like"/>
</dbReference>
<dbReference type="RefSeq" id="WP_007337743.1">
    <property type="nucleotide sequence ID" value="NZ_AMWG01000067.1"/>
</dbReference>
<evidence type="ECO:0000313" key="4">
    <source>
        <dbReference type="EMBL" id="ELP33263.1"/>
    </source>
</evidence>
<dbReference type="PATRIC" id="fig|993516.3.peg.2934"/>